<reference evidence="1 2" key="1">
    <citation type="journal article" date="2016" name="Nat. Commun.">
        <title>Thousands of microbial genomes shed light on interconnected biogeochemical processes in an aquifer system.</title>
        <authorList>
            <person name="Anantharaman K."/>
            <person name="Brown C.T."/>
            <person name="Hug L.A."/>
            <person name="Sharon I."/>
            <person name="Castelle C.J."/>
            <person name="Probst A.J."/>
            <person name="Thomas B.C."/>
            <person name="Singh A."/>
            <person name="Wilkins M.J."/>
            <person name="Karaoz U."/>
            <person name="Brodie E.L."/>
            <person name="Williams K.H."/>
            <person name="Hubbard S.S."/>
            <person name="Banfield J.F."/>
        </authorList>
    </citation>
    <scope>NUCLEOTIDE SEQUENCE [LARGE SCALE GENOMIC DNA]</scope>
</reference>
<organism evidence="1 2">
    <name type="scientific">candidate division WWE3 bacterium RIFCSPHIGHO2_01_FULL_48_15</name>
    <dbReference type="NCBI Taxonomy" id="1802619"/>
    <lineage>
        <taxon>Bacteria</taxon>
        <taxon>Katanobacteria</taxon>
    </lineage>
</organism>
<proteinExistence type="predicted"/>
<dbReference type="EMBL" id="MEVC01000018">
    <property type="protein sequence ID" value="OGC54725.1"/>
    <property type="molecule type" value="Genomic_DNA"/>
</dbReference>
<dbReference type="Proteomes" id="UP000179005">
    <property type="component" value="Unassembled WGS sequence"/>
</dbReference>
<name>A0A1F4VC07_UNCKA</name>
<sequence length="345" mass="37900">MNLSKIQEIYFKDRKKVILIFAALLILFLGAWLSWQKYFAVPEEDKLPPFALTGETGSIVGQIDFSQLTFPSSIQVTLSYKATPLDNIFSDSAALALASRFGFTGAPRKSSGREAGEETWGFINGLEEALTINNKPREVIFSAARRVGEGSLYDPSAGVEKAKQFLTDKNLPADGLALVKTNYIKVNVGTTEDPSQADFLEVYFAWSIGDRKIFGEGEAQTAIVLIFNRQGEVVYLKYVYLDSAFTKFSDVKLISFAEASNQLREKGLVIFALPLEGTVGEGEASLDLLTFVPSRAELVYVQPQDSGFVYPVYLFEGKGTTDSGEVEASVYLLAVSPDYLRSSGE</sequence>
<accession>A0A1F4VC07</accession>
<evidence type="ECO:0008006" key="3">
    <source>
        <dbReference type="Google" id="ProtNLM"/>
    </source>
</evidence>
<comment type="caution">
    <text evidence="1">The sequence shown here is derived from an EMBL/GenBank/DDBJ whole genome shotgun (WGS) entry which is preliminary data.</text>
</comment>
<protein>
    <recommendedName>
        <fullName evidence="3">Regulatory protein YycH-like domain-containing protein</fullName>
    </recommendedName>
</protein>
<evidence type="ECO:0000313" key="2">
    <source>
        <dbReference type="Proteomes" id="UP000179005"/>
    </source>
</evidence>
<evidence type="ECO:0000313" key="1">
    <source>
        <dbReference type="EMBL" id="OGC54725.1"/>
    </source>
</evidence>
<dbReference type="AlphaFoldDB" id="A0A1F4VC07"/>
<gene>
    <name evidence="1" type="ORF">A2797_01495</name>
</gene>
<dbReference type="STRING" id="1802619.A2797_01495"/>